<gene>
    <name evidence="1" type="ORF">VL15_38725</name>
</gene>
<comment type="caution">
    <text evidence="1">The sequence shown here is derived from an EMBL/GenBank/DDBJ whole genome shotgun (WGS) entry which is preliminary data.</text>
</comment>
<accession>A0A0J5VSF7</accession>
<sequence>MPEIHDVDHQFRILKAGGTSGDHVHLVNGIVREEKSQDLMADETRCAGEEDLAMARSFF</sequence>
<evidence type="ECO:0000313" key="1">
    <source>
        <dbReference type="EMBL" id="KML38651.1"/>
    </source>
</evidence>
<dbReference type="AlphaFoldDB" id="A0A0J5VSF7"/>
<reference evidence="1 2" key="1">
    <citation type="submission" date="2015-05" db="EMBL/GenBank/DDBJ databases">
        <title>Draft genome of Burkholderia cepacia LK29.</title>
        <authorList>
            <person name="Chan X.Y."/>
        </authorList>
    </citation>
    <scope>NUCLEOTIDE SEQUENCE [LARGE SCALE GENOMIC DNA]</scope>
    <source>
        <strain evidence="1 2">LK29</strain>
    </source>
</reference>
<proteinExistence type="predicted"/>
<dbReference type="Proteomes" id="UP000036338">
    <property type="component" value="Unassembled WGS sequence"/>
</dbReference>
<organism evidence="1 2">
    <name type="scientific">Burkholderia cepacia</name>
    <name type="common">Pseudomonas cepacia</name>
    <dbReference type="NCBI Taxonomy" id="292"/>
    <lineage>
        <taxon>Bacteria</taxon>
        <taxon>Pseudomonadati</taxon>
        <taxon>Pseudomonadota</taxon>
        <taxon>Betaproteobacteria</taxon>
        <taxon>Burkholderiales</taxon>
        <taxon>Burkholderiaceae</taxon>
        <taxon>Burkholderia</taxon>
        <taxon>Burkholderia cepacia complex</taxon>
    </lineage>
</organism>
<protein>
    <submittedName>
        <fullName evidence="1">Uncharacterized protein</fullName>
    </submittedName>
</protein>
<dbReference type="EMBL" id="LDWR01000136">
    <property type="protein sequence ID" value="KML38651.1"/>
    <property type="molecule type" value="Genomic_DNA"/>
</dbReference>
<name>A0A0J5VSF7_BURCE</name>
<evidence type="ECO:0000313" key="2">
    <source>
        <dbReference type="Proteomes" id="UP000036338"/>
    </source>
</evidence>